<evidence type="ECO:0000256" key="4">
    <source>
        <dbReference type="SAM" id="MobiDB-lite"/>
    </source>
</evidence>
<proteinExistence type="inferred from homology"/>
<feature type="region of interest" description="Disordered" evidence="4">
    <location>
        <begin position="191"/>
        <end position="283"/>
    </location>
</feature>
<reference evidence="6" key="1">
    <citation type="journal article" date="2012" name="Nat. Commun.">
        <title>The genome of Prunus mume.</title>
        <authorList>
            <person name="Zhang Q."/>
            <person name="Chen W."/>
            <person name="Sun L."/>
            <person name="Zhao F."/>
            <person name="Huang B."/>
            <person name="Yang W."/>
            <person name="Tao Y."/>
            <person name="Wang J."/>
            <person name="Yuan Z."/>
            <person name="Fan G."/>
            <person name="Xing Z."/>
            <person name="Han C."/>
            <person name="Pan H."/>
            <person name="Zhong X."/>
            <person name="Shi W."/>
            <person name="Liang X."/>
            <person name="Du D."/>
            <person name="Sun F."/>
            <person name="Xu Z."/>
            <person name="Hao R."/>
            <person name="Lv T."/>
            <person name="Lv Y."/>
            <person name="Zheng Z."/>
            <person name="Sun M."/>
            <person name="Luo L."/>
            <person name="Cai M."/>
            <person name="Gao Y."/>
            <person name="Wang J."/>
            <person name="Yin Y."/>
            <person name="Xu X."/>
            <person name="Cheng T."/>
            <person name="Wang J."/>
        </authorList>
    </citation>
    <scope>NUCLEOTIDE SEQUENCE [LARGE SCALE GENOMIC DNA]</scope>
</reference>
<feature type="domain" description="Plectin/eS10 N-terminal" evidence="5">
    <location>
        <begin position="103"/>
        <end position="194"/>
    </location>
</feature>
<sequence length="283" mass="30866">MAPKSQRGVNWKPQEDEALCRGWVSISEDGAIGTNQSNNSFWLRVYQKFLENDPGMSGAGVQSLQAIASRFKIINQQCSLWKACMTKANARHVSGSNLEDVIISNKNRREISKYLSKGVCYAKKDYNLAKHPEIDVPNLQVIKLMQSFKSKEYVRETFAWMHYYWYLTNDVSLEFLRNYLNLPSEIVPATLKKQATPPGRPLGPSGDRPRGPPCFDGGERRFGDRDGYRSGPCAPGGDFGDKGGAPADYRPSFGGSRPGFGHGAGGSGGAGGFGAGPASSDLS</sequence>
<comment type="similarity">
    <text evidence="1">Belongs to the eukaryotic ribosomal protein eS10 family.</text>
</comment>
<evidence type="ECO:0000256" key="1">
    <source>
        <dbReference type="ARBA" id="ARBA00007278"/>
    </source>
</evidence>
<evidence type="ECO:0000259" key="5">
    <source>
        <dbReference type="Pfam" id="PF03501"/>
    </source>
</evidence>
<gene>
    <name evidence="7" type="primary">LOC103319527</name>
</gene>
<name>A0ABM0N474_PRUMU</name>
<keyword evidence="3" id="KW-0687">Ribonucleoprotein</keyword>
<dbReference type="InterPro" id="IPR036388">
    <property type="entry name" value="WH-like_DNA-bd_sf"/>
</dbReference>
<dbReference type="InterPro" id="IPR005326">
    <property type="entry name" value="Plectin_eS10_N"/>
</dbReference>
<organism evidence="6 7">
    <name type="scientific">Prunus mume</name>
    <name type="common">Japanese apricot</name>
    <name type="synonym">Armeniaca mume</name>
    <dbReference type="NCBI Taxonomy" id="102107"/>
    <lineage>
        <taxon>Eukaryota</taxon>
        <taxon>Viridiplantae</taxon>
        <taxon>Streptophyta</taxon>
        <taxon>Embryophyta</taxon>
        <taxon>Tracheophyta</taxon>
        <taxon>Spermatophyta</taxon>
        <taxon>Magnoliopsida</taxon>
        <taxon>eudicotyledons</taxon>
        <taxon>Gunneridae</taxon>
        <taxon>Pentapetalae</taxon>
        <taxon>rosids</taxon>
        <taxon>fabids</taxon>
        <taxon>Rosales</taxon>
        <taxon>Rosaceae</taxon>
        <taxon>Amygdaloideae</taxon>
        <taxon>Amygdaleae</taxon>
        <taxon>Prunus</taxon>
    </lineage>
</organism>
<dbReference type="PANTHER" id="PTHR12146:SF27">
    <property type="entry name" value="SMALL RIBOSOMAL SUBUNIT PROTEIN ES10X"/>
    <property type="match status" value="1"/>
</dbReference>
<keyword evidence="2" id="KW-0689">Ribosomal protein</keyword>
<dbReference type="PANTHER" id="PTHR12146">
    <property type="entry name" value="40S RIBOSOMAL PROTEIN S10"/>
    <property type="match status" value="1"/>
</dbReference>
<reference evidence="7" key="2">
    <citation type="submission" date="2025-08" db="UniProtKB">
        <authorList>
            <consortium name="RefSeq"/>
        </authorList>
    </citation>
    <scope>IDENTIFICATION</scope>
</reference>
<keyword evidence="6" id="KW-1185">Reference proteome</keyword>
<dbReference type="Proteomes" id="UP000694861">
    <property type="component" value="Linkage group LG2"/>
</dbReference>
<evidence type="ECO:0000313" key="7">
    <source>
        <dbReference type="RefSeq" id="XP_008219300.1"/>
    </source>
</evidence>
<dbReference type="InterPro" id="IPR037447">
    <property type="entry name" value="Ribosomal_eS10"/>
</dbReference>
<dbReference type="Pfam" id="PF03501">
    <property type="entry name" value="S10_plectin"/>
    <property type="match status" value="1"/>
</dbReference>
<evidence type="ECO:0000313" key="6">
    <source>
        <dbReference type="Proteomes" id="UP000694861"/>
    </source>
</evidence>
<dbReference type="Gene3D" id="1.10.10.10">
    <property type="entry name" value="Winged helix-like DNA-binding domain superfamily/Winged helix DNA-binding domain"/>
    <property type="match status" value="1"/>
</dbReference>
<feature type="compositionally biased region" description="Basic and acidic residues" evidence="4">
    <location>
        <begin position="217"/>
        <end position="228"/>
    </location>
</feature>
<protein>
    <submittedName>
        <fullName evidence="7">40S ribosomal protein S10-like</fullName>
    </submittedName>
</protein>
<dbReference type="GeneID" id="103319527"/>
<feature type="compositionally biased region" description="Gly residues" evidence="4">
    <location>
        <begin position="256"/>
        <end position="275"/>
    </location>
</feature>
<evidence type="ECO:0000256" key="3">
    <source>
        <dbReference type="ARBA" id="ARBA00023274"/>
    </source>
</evidence>
<evidence type="ECO:0000256" key="2">
    <source>
        <dbReference type="ARBA" id="ARBA00022980"/>
    </source>
</evidence>
<accession>A0ABM0N474</accession>
<dbReference type="RefSeq" id="XP_008219300.1">
    <property type="nucleotide sequence ID" value="XM_008221078.1"/>
</dbReference>